<evidence type="ECO:0000256" key="1">
    <source>
        <dbReference type="ARBA" id="ARBA00022679"/>
    </source>
</evidence>
<dbReference type="Gene3D" id="3.40.1190.20">
    <property type="match status" value="1"/>
</dbReference>
<organism evidence="4 5">
    <name type="scientific">Arachidicoccus rhizosphaerae</name>
    <dbReference type="NCBI Taxonomy" id="551991"/>
    <lineage>
        <taxon>Bacteria</taxon>
        <taxon>Pseudomonadati</taxon>
        <taxon>Bacteroidota</taxon>
        <taxon>Chitinophagia</taxon>
        <taxon>Chitinophagales</taxon>
        <taxon>Chitinophagaceae</taxon>
        <taxon>Arachidicoccus</taxon>
    </lineage>
</organism>
<dbReference type="EMBL" id="FNQY01000033">
    <property type="protein sequence ID" value="SEA61018.1"/>
    <property type="molecule type" value="Genomic_DNA"/>
</dbReference>
<feature type="domain" description="Carbohydrate kinase PfkB" evidence="3">
    <location>
        <begin position="21"/>
        <end position="324"/>
    </location>
</feature>
<gene>
    <name evidence="4" type="ORF">SAMN05192529_1335</name>
</gene>
<dbReference type="Proteomes" id="UP000199041">
    <property type="component" value="Unassembled WGS sequence"/>
</dbReference>
<dbReference type="PANTHER" id="PTHR46969:SF1">
    <property type="entry name" value="BIFUNCTIONAL PROTEIN HLDE"/>
    <property type="match status" value="1"/>
</dbReference>
<dbReference type="RefSeq" id="WP_244519004.1">
    <property type="nucleotide sequence ID" value="NZ_FNQY01000033.1"/>
</dbReference>
<dbReference type="AlphaFoldDB" id="A0A1H4CL18"/>
<dbReference type="InterPro" id="IPR002173">
    <property type="entry name" value="Carboh/pur_kinase_PfkB_CS"/>
</dbReference>
<dbReference type="Pfam" id="PF00294">
    <property type="entry name" value="PfkB"/>
    <property type="match status" value="1"/>
</dbReference>
<dbReference type="InterPro" id="IPR029056">
    <property type="entry name" value="Ribokinase-like"/>
</dbReference>
<accession>A0A1H4CL18</accession>
<dbReference type="PANTHER" id="PTHR46969">
    <property type="entry name" value="BIFUNCTIONAL PROTEIN HLDE"/>
    <property type="match status" value="1"/>
</dbReference>
<reference evidence="4 5" key="1">
    <citation type="submission" date="2016-10" db="EMBL/GenBank/DDBJ databases">
        <authorList>
            <person name="de Groot N.N."/>
        </authorList>
    </citation>
    <scope>NUCLEOTIDE SEQUENCE [LARGE SCALE GENOMIC DNA]</scope>
    <source>
        <strain evidence="4 5">Vu-144</strain>
    </source>
</reference>
<dbReference type="SUPFAM" id="SSF53613">
    <property type="entry name" value="Ribokinase-like"/>
    <property type="match status" value="1"/>
</dbReference>
<keyword evidence="1" id="KW-0808">Transferase</keyword>
<name>A0A1H4CL18_9BACT</name>
<dbReference type="CDD" id="cd01172">
    <property type="entry name" value="RfaE_like"/>
    <property type="match status" value="1"/>
</dbReference>
<dbReference type="GO" id="GO:0005829">
    <property type="term" value="C:cytosol"/>
    <property type="evidence" value="ECO:0007669"/>
    <property type="project" value="TreeGrafter"/>
</dbReference>
<protein>
    <submittedName>
        <fullName evidence="4">RfaE bifunctional protein, domain I</fullName>
    </submittedName>
</protein>
<keyword evidence="2" id="KW-0418">Kinase</keyword>
<dbReference type="GO" id="GO:0033785">
    <property type="term" value="F:heptose 7-phosphate kinase activity"/>
    <property type="evidence" value="ECO:0007669"/>
    <property type="project" value="TreeGrafter"/>
</dbReference>
<dbReference type="InterPro" id="IPR011611">
    <property type="entry name" value="PfkB_dom"/>
</dbReference>
<evidence type="ECO:0000313" key="5">
    <source>
        <dbReference type="Proteomes" id="UP000199041"/>
    </source>
</evidence>
<dbReference type="STRING" id="551991.SAMN05192529_1335"/>
<evidence type="ECO:0000259" key="3">
    <source>
        <dbReference type="Pfam" id="PF00294"/>
    </source>
</evidence>
<evidence type="ECO:0000313" key="4">
    <source>
        <dbReference type="EMBL" id="SEA61018.1"/>
    </source>
</evidence>
<dbReference type="GO" id="GO:0016773">
    <property type="term" value="F:phosphotransferase activity, alcohol group as acceptor"/>
    <property type="evidence" value="ECO:0007669"/>
    <property type="project" value="InterPro"/>
</dbReference>
<dbReference type="PROSITE" id="PS00583">
    <property type="entry name" value="PFKB_KINASES_1"/>
    <property type="match status" value="1"/>
</dbReference>
<dbReference type="GO" id="GO:0033786">
    <property type="term" value="F:heptose-1-phosphate adenylyltransferase activity"/>
    <property type="evidence" value="ECO:0007669"/>
    <property type="project" value="TreeGrafter"/>
</dbReference>
<keyword evidence="5" id="KW-1185">Reference proteome</keyword>
<evidence type="ECO:0000256" key="2">
    <source>
        <dbReference type="ARBA" id="ARBA00022777"/>
    </source>
</evidence>
<sequence>MAENSTAADKIEQVFDQMKDKSVVVLGDVMLDSYLWGKVDRISPEAPVPIVHIQEEELRLGGAANVALNLAALGARVHLFSVAGNDSYSTALKELLEQSAISHQHILLSHDRPTTRKTRIMARNQQVMRLDNELSINLPKDLEDKVLERLEGFFEEQTPQLLILEDYNKGVLTPRIIQESIRLATQHNIITAVDPKHDNFFLYKGVTIFKPNLGEIKAALNLNNLKDINLETLSAMHEGLFKELGHLYSLFTLSEKGVFYQKSGDNPKLIAAKIRNIADVSGAGDTVIAVISLVYALTQDMNLAAELGNIAGGLVCEQVGTAAINKSLLLSEALKHL</sequence>
<dbReference type="InterPro" id="IPR011913">
    <property type="entry name" value="RfaE_dom_I"/>
</dbReference>
<proteinExistence type="predicted"/>